<accession>A0A084AYK1</accession>
<dbReference type="InterPro" id="IPR012132">
    <property type="entry name" value="GMC_OxRdtase"/>
</dbReference>
<organism evidence="5 6">
    <name type="scientific">Stachybotrys chartarum (strain CBS 109288 / IBT 7711)</name>
    <name type="common">Toxic black mold</name>
    <name type="synonym">Stilbospora chartarum</name>
    <dbReference type="NCBI Taxonomy" id="1280523"/>
    <lineage>
        <taxon>Eukaryota</taxon>
        <taxon>Fungi</taxon>
        <taxon>Dikarya</taxon>
        <taxon>Ascomycota</taxon>
        <taxon>Pezizomycotina</taxon>
        <taxon>Sordariomycetes</taxon>
        <taxon>Hypocreomycetidae</taxon>
        <taxon>Hypocreales</taxon>
        <taxon>Stachybotryaceae</taxon>
        <taxon>Stachybotrys</taxon>
    </lineage>
</organism>
<dbReference type="OrthoDB" id="269227at2759"/>
<dbReference type="SUPFAM" id="SSF51905">
    <property type="entry name" value="FAD/NAD(P)-binding domain"/>
    <property type="match status" value="1"/>
</dbReference>
<evidence type="ECO:0000256" key="2">
    <source>
        <dbReference type="PIRSR" id="PIRSR000137-1"/>
    </source>
</evidence>
<evidence type="ECO:0000313" key="6">
    <source>
        <dbReference type="Proteomes" id="UP000028045"/>
    </source>
</evidence>
<evidence type="ECO:0000256" key="1">
    <source>
        <dbReference type="ARBA" id="ARBA00010790"/>
    </source>
</evidence>
<dbReference type="EMBL" id="KL648445">
    <property type="protein sequence ID" value="KEY70380.1"/>
    <property type="molecule type" value="Genomic_DNA"/>
</dbReference>
<dbReference type="AlphaFoldDB" id="A0A084AYK1"/>
<protein>
    <recommendedName>
        <fullName evidence="4">Glucose-methanol-choline oxidoreductase N-terminal domain-containing protein</fullName>
    </recommendedName>
</protein>
<dbReference type="Proteomes" id="UP000028045">
    <property type="component" value="Unassembled WGS sequence"/>
</dbReference>
<dbReference type="PROSITE" id="PS51257">
    <property type="entry name" value="PROKAR_LIPOPROTEIN"/>
    <property type="match status" value="1"/>
</dbReference>
<feature type="binding site" evidence="3">
    <location>
        <begin position="487"/>
        <end position="488"/>
    </location>
    <ligand>
        <name>FAD</name>
        <dbReference type="ChEBI" id="CHEBI:57692"/>
    </ligand>
</feature>
<name>A0A084AYK1_STACB</name>
<dbReference type="Gene3D" id="3.30.560.10">
    <property type="entry name" value="Glucose Oxidase, domain 3"/>
    <property type="match status" value="1"/>
</dbReference>
<sequence>MAKTYDFIVVGAGPGGAALAACLAKTQSRPSVLLLEAGGPNSDPETRIAGDRHTFWIRDGLKIDHGYKTTPQLALNGRELPYHRGKGLGGSSATNLGLWDWGSKAEFEEWARLVGDDAWKWKNVVEVMKKIENYHDDTPAKFQKYVHPDPRDHGSGGPVDVALVSAWDPTLPMILDAIEDYGLPLIPDLSCENGGSGFSVSPATAYQGLRVTASSAYLTGDLSNLDIQTDKKVARVKFEGKKAVGVELVSSEEYAASREVILCAGAIDTPKILLLSGIGSAGDLAKYQVPLVMDLPGVGQHMLDHPIIRLAAPVAEGHIGLDNIPVMAGAREQWLKDRTGRLADDPAVSCHGYCHLDVASYAGFEKLDPMVQKYLSAPDTAIYEMISRITPNMSANGFIWNCSVVMMNNQSTGRVSLNSADPEDPANIDLNFLSEQIDIETTTEAIRRTVEFLKGSNIPIGELAPGPVSLSDSDILDFVRANLGHLWHGGGTVKMGKEGEEGTCITPDFRVAGVSGLRVADLSVIPVIPSNHTQSTAYLVGEMAAKKIIGEYGL</sequence>
<comment type="similarity">
    <text evidence="1">Belongs to the GMC oxidoreductase family.</text>
</comment>
<dbReference type="GO" id="GO:0050660">
    <property type="term" value="F:flavin adenine dinucleotide binding"/>
    <property type="evidence" value="ECO:0007669"/>
    <property type="project" value="InterPro"/>
</dbReference>
<dbReference type="PANTHER" id="PTHR11552:SF134">
    <property type="entry name" value="GLUCOSE-METHANOL-CHOLINE OXIDOREDUCTASE N-TERMINAL DOMAIN-CONTAINING PROTEIN"/>
    <property type="match status" value="1"/>
</dbReference>
<dbReference type="Gene3D" id="3.50.50.60">
    <property type="entry name" value="FAD/NAD(P)-binding domain"/>
    <property type="match status" value="1"/>
</dbReference>
<dbReference type="SUPFAM" id="SSF54373">
    <property type="entry name" value="FAD-linked reductases, C-terminal domain"/>
    <property type="match status" value="1"/>
</dbReference>
<keyword evidence="3" id="KW-0274">FAD</keyword>
<gene>
    <name evidence="5" type="ORF">S7711_09354</name>
</gene>
<dbReference type="PROSITE" id="PS00624">
    <property type="entry name" value="GMC_OXRED_2"/>
    <property type="match status" value="1"/>
</dbReference>
<dbReference type="InterPro" id="IPR007867">
    <property type="entry name" value="GMC_OxRtase_C"/>
</dbReference>
<dbReference type="InterPro" id="IPR036188">
    <property type="entry name" value="FAD/NAD-bd_sf"/>
</dbReference>
<comment type="cofactor">
    <cofactor evidence="3">
        <name>FAD</name>
        <dbReference type="ChEBI" id="CHEBI:57692"/>
    </cofactor>
</comment>
<evidence type="ECO:0000256" key="3">
    <source>
        <dbReference type="PIRSR" id="PIRSR000137-2"/>
    </source>
</evidence>
<dbReference type="HOGENOM" id="CLU_002865_6_3_1"/>
<dbReference type="Pfam" id="PF00732">
    <property type="entry name" value="GMC_oxred_N"/>
    <property type="match status" value="1"/>
</dbReference>
<dbReference type="GO" id="GO:0016614">
    <property type="term" value="F:oxidoreductase activity, acting on CH-OH group of donors"/>
    <property type="evidence" value="ECO:0007669"/>
    <property type="project" value="InterPro"/>
</dbReference>
<feature type="active site" description="Proton donor" evidence="2">
    <location>
        <position position="488"/>
    </location>
</feature>
<keyword evidence="3" id="KW-0285">Flavoprotein</keyword>
<feature type="domain" description="Glucose-methanol-choline oxidoreductase N-terminal" evidence="4">
    <location>
        <begin position="265"/>
        <end position="279"/>
    </location>
</feature>
<feature type="binding site" evidence="3">
    <location>
        <position position="233"/>
    </location>
    <ligand>
        <name>FAD</name>
        <dbReference type="ChEBI" id="CHEBI:57692"/>
    </ligand>
</feature>
<dbReference type="PIRSF" id="PIRSF000137">
    <property type="entry name" value="Alcohol_oxidase"/>
    <property type="match status" value="1"/>
</dbReference>
<dbReference type="Pfam" id="PF05199">
    <property type="entry name" value="GMC_oxred_C"/>
    <property type="match status" value="1"/>
</dbReference>
<feature type="active site" description="Proton acceptor" evidence="2">
    <location>
        <position position="532"/>
    </location>
</feature>
<evidence type="ECO:0000259" key="4">
    <source>
        <dbReference type="PROSITE" id="PS00624"/>
    </source>
</evidence>
<reference evidence="5 6" key="1">
    <citation type="journal article" date="2014" name="BMC Genomics">
        <title>Comparative genome sequencing reveals chemotype-specific gene clusters in the toxigenic black mold Stachybotrys.</title>
        <authorList>
            <person name="Semeiks J."/>
            <person name="Borek D."/>
            <person name="Otwinowski Z."/>
            <person name="Grishin N.V."/>
        </authorList>
    </citation>
    <scope>NUCLEOTIDE SEQUENCE [LARGE SCALE GENOMIC DNA]</scope>
    <source>
        <strain evidence="6">CBS 109288 / IBT 7711</strain>
    </source>
</reference>
<dbReference type="InterPro" id="IPR000172">
    <property type="entry name" value="GMC_OxRdtase_N"/>
</dbReference>
<dbReference type="PANTHER" id="PTHR11552">
    <property type="entry name" value="GLUCOSE-METHANOL-CHOLINE GMC OXIDOREDUCTASE"/>
    <property type="match status" value="1"/>
</dbReference>
<keyword evidence="6" id="KW-1185">Reference proteome</keyword>
<evidence type="ECO:0000313" key="5">
    <source>
        <dbReference type="EMBL" id="KEY70380.1"/>
    </source>
</evidence>
<proteinExistence type="inferred from homology"/>